<gene>
    <name evidence="2" type="ORF">MCOR_25314</name>
</gene>
<sequence length="315" mass="37420">MLLTHKIGQDTVSFPTIGSKDMLKSQRKHTQVLAEKFWNRWRNEYLNRLKTRRKWTHECAQGYRPEEKHSVKDLQWSKGLHIHHTRNGGEKTIDQYRVDGYYKNHDGENIVGFFCHGYSKCWSQHTINTVNKLSMAGLYDFTMEKEIHIVKEGYEYSCILECEFDINIREDKNIKILLILSKLSPYWSQEMLLQAGEQRHSHFITNLQWLNLSNTMITCTGLKQQSTRHHNNEERSFIGTWVKDEFNMAGQKGYAVDSLHEVWHSDEIEQYNPRSKSRGIFTEYIKTFLKMKQEASGWPSWCITKEHTDIYSRLF</sequence>
<protein>
    <recommendedName>
        <fullName evidence="1">DUF5641 domain-containing protein</fullName>
    </recommendedName>
</protein>
<keyword evidence="3" id="KW-1185">Reference proteome</keyword>
<accession>A0A6J8C561</accession>
<dbReference type="OrthoDB" id="6430996at2759"/>
<dbReference type="InterPro" id="IPR040676">
    <property type="entry name" value="DUF5641"/>
</dbReference>
<dbReference type="PANTHER" id="PTHR33568">
    <property type="entry name" value="DNA POLYMERASE"/>
    <property type="match status" value="1"/>
</dbReference>
<feature type="domain" description="DUF5641" evidence="1">
    <location>
        <begin position="28"/>
        <end position="60"/>
    </location>
</feature>
<dbReference type="AlphaFoldDB" id="A0A6J8C561"/>
<evidence type="ECO:0000313" key="3">
    <source>
        <dbReference type="Proteomes" id="UP000507470"/>
    </source>
</evidence>
<dbReference type="EMBL" id="CACVKT020004476">
    <property type="protein sequence ID" value="CAC5390200.1"/>
    <property type="molecule type" value="Genomic_DNA"/>
</dbReference>
<evidence type="ECO:0000313" key="2">
    <source>
        <dbReference type="EMBL" id="CAC5390200.1"/>
    </source>
</evidence>
<proteinExistence type="predicted"/>
<reference evidence="2 3" key="1">
    <citation type="submission" date="2020-06" db="EMBL/GenBank/DDBJ databases">
        <authorList>
            <person name="Li R."/>
            <person name="Bekaert M."/>
        </authorList>
    </citation>
    <scope>NUCLEOTIDE SEQUENCE [LARGE SCALE GENOMIC DNA]</scope>
    <source>
        <strain evidence="3">wild</strain>
    </source>
</reference>
<dbReference type="PANTHER" id="PTHR33568:SF3">
    <property type="entry name" value="DNA-DIRECTED DNA POLYMERASE"/>
    <property type="match status" value="1"/>
</dbReference>
<evidence type="ECO:0000259" key="1">
    <source>
        <dbReference type="Pfam" id="PF18701"/>
    </source>
</evidence>
<dbReference type="Proteomes" id="UP000507470">
    <property type="component" value="Unassembled WGS sequence"/>
</dbReference>
<dbReference type="Pfam" id="PF18701">
    <property type="entry name" value="DUF5641"/>
    <property type="match status" value="1"/>
</dbReference>
<organism evidence="2 3">
    <name type="scientific">Mytilus coruscus</name>
    <name type="common">Sea mussel</name>
    <dbReference type="NCBI Taxonomy" id="42192"/>
    <lineage>
        <taxon>Eukaryota</taxon>
        <taxon>Metazoa</taxon>
        <taxon>Spiralia</taxon>
        <taxon>Lophotrochozoa</taxon>
        <taxon>Mollusca</taxon>
        <taxon>Bivalvia</taxon>
        <taxon>Autobranchia</taxon>
        <taxon>Pteriomorphia</taxon>
        <taxon>Mytilida</taxon>
        <taxon>Mytiloidea</taxon>
        <taxon>Mytilidae</taxon>
        <taxon>Mytilinae</taxon>
        <taxon>Mytilus</taxon>
    </lineage>
</organism>
<name>A0A6J8C561_MYTCO</name>